<gene>
    <name evidence="2" type="ORF">V6N12_000584</name>
</gene>
<evidence type="ECO:0000256" key="1">
    <source>
        <dbReference type="SAM" id="MobiDB-lite"/>
    </source>
</evidence>
<feature type="region of interest" description="Disordered" evidence="1">
    <location>
        <begin position="1"/>
        <end position="24"/>
    </location>
</feature>
<feature type="region of interest" description="Disordered" evidence="1">
    <location>
        <begin position="108"/>
        <end position="127"/>
    </location>
</feature>
<comment type="caution">
    <text evidence="2">The sequence shown here is derived from an EMBL/GenBank/DDBJ whole genome shotgun (WGS) entry which is preliminary data.</text>
</comment>
<keyword evidence="3" id="KW-1185">Reference proteome</keyword>
<reference evidence="2 3" key="1">
    <citation type="journal article" date="2024" name="G3 (Bethesda)">
        <title>Genome assembly of Hibiscus sabdariffa L. provides insights into metabolisms of medicinal natural products.</title>
        <authorList>
            <person name="Kim T."/>
        </authorList>
    </citation>
    <scope>NUCLEOTIDE SEQUENCE [LARGE SCALE GENOMIC DNA]</scope>
    <source>
        <strain evidence="2">TK-2024</strain>
        <tissue evidence="2">Old leaves</tissue>
    </source>
</reference>
<feature type="region of interest" description="Disordered" evidence="1">
    <location>
        <begin position="54"/>
        <end position="82"/>
    </location>
</feature>
<dbReference type="Proteomes" id="UP001472677">
    <property type="component" value="Unassembled WGS sequence"/>
</dbReference>
<evidence type="ECO:0000313" key="3">
    <source>
        <dbReference type="Proteomes" id="UP001472677"/>
    </source>
</evidence>
<organism evidence="2 3">
    <name type="scientific">Hibiscus sabdariffa</name>
    <name type="common">roselle</name>
    <dbReference type="NCBI Taxonomy" id="183260"/>
    <lineage>
        <taxon>Eukaryota</taxon>
        <taxon>Viridiplantae</taxon>
        <taxon>Streptophyta</taxon>
        <taxon>Embryophyta</taxon>
        <taxon>Tracheophyta</taxon>
        <taxon>Spermatophyta</taxon>
        <taxon>Magnoliopsida</taxon>
        <taxon>eudicotyledons</taxon>
        <taxon>Gunneridae</taxon>
        <taxon>Pentapetalae</taxon>
        <taxon>rosids</taxon>
        <taxon>malvids</taxon>
        <taxon>Malvales</taxon>
        <taxon>Malvaceae</taxon>
        <taxon>Malvoideae</taxon>
        <taxon>Hibiscus</taxon>
    </lineage>
</organism>
<protein>
    <submittedName>
        <fullName evidence="2">Uncharacterized protein</fullName>
    </submittedName>
</protein>
<proteinExistence type="predicted"/>
<sequence length="127" mass="13649">MQLSSYGNDPIMGSGDQGNQREVVRRPVGGVIGATSLKGATGSKEVPIGLSKGVDSTNVKSKSDGNKVGLGKKKLQEKKENHNPNMVDVREWIKQTVMALYFHVDAGRSTVSKGGPKQAEVNSRVQW</sequence>
<name>A0ABR1ZH87_9ROSI</name>
<evidence type="ECO:0000313" key="2">
    <source>
        <dbReference type="EMBL" id="KAK8479731.1"/>
    </source>
</evidence>
<dbReference type="EMBL" id="JBBPBM010002219">
    <property type="protein sequence ID" value="KAK8479731.1"/>
    <property type="molecule type" value="Genomic_DNA"/>
</dbReference>
<accession>A0ABR1ZH87</accession>